<dbReference type="CDD" id="cd06223">
    <property type="entry name" value="PRTases_typeI"/>
    <property type="match status" value="1"/>
</dbReference>
<dbReference type="GO" id="GO:0016757">
    <property type="term" value="F:glycosyltransferase activity"/>
    <property type="evidence" value="ECO:0007669"/>
    <property type="project" value="UniProtKB-KW"/>
</dbReference>
<gene>
    <name evidence="2" type="ORF">ATO67_15650</name>
</gene>
<dbReference type="PANTHER" id="PTHR43218">
    <property type="entry name" value="PHOSPHORIBOSYLTRANSFERASE-RELATED"/>
    <property type="match status" value="1"/>
</dbReference>
<dbReference type="EMBL" id="LNUW01000039">
    <property type="protein sequence ID" value="KXG83958.1"/>
    <property type="molecule type" value="Genomic_DNA"/>
</dbReference>
<keyword evidence="2" id="KW-0328">Glycosyltransferase</keyword>
<dbReference type="Pfam" id="PF00156">
    <property type="entry name" value="Pribosyltran"/>
    <property type="match status" value="1"/>
</dbReference>
<comment type="caution">
    <text evidence="2">The sequence shown here is derived from an EMBL/GenBank/DDBJ whole genome shotgun (WGS) entry which is preliminary data.</text>
</comment>
<name>A0A135NXR0_9HYPH</name>
<dbReference type="InterPro" id="IPR000836">
    <property type="entry name" value="PRTase_dom"/>
</dbReference>
<evidence type="ECO:0000313" key="3">
    <source>
        <dbReference type="Proteomes" id="UP000070498"/>
    </source>
</evidence>
<proteinExistence type="predicted"/>
<protein>
    <submittedName>
        <fullName evidence="2">Phosphoribosyltransferase</fullName>
    </submittedName>
</protein>
<reference evidence="2 3" key="1">
    <citation type="submission" date="2015-11" db="EMBL/GenBank/DDBJ databases">
        <title>Draft genome sequence of Agrobacterium sp. R89-1.</title>
        <authorList>
            <person name="Zahradnik J."/>
            <person name="Kyslikova E."/>
            <person name="Palyzova A."/>
            <person name="Kyslik P."/>
        </authorList>
    </citation>
    <scope>NUCLEOTIDE SEQUENCE [LARGE SCALE GENOMIC DNA]</scope>
    <source>
        <strain evidence="2 3">R89-1</strain>
    </source>
</reference>
<organism evidence="2 3">
    <name type="scientific">Agrobacterium bohemicum</name>
    <dbReference type="NCBI Taxonomy" id="2052828"/>
    <lineage>
        <taxon>Bacteria</taxon>
        <taxon>Pseudomonadati</taxon>
        <taxon>Pseudomonadota</taxon>
        <taxon>Alphaproteobacteria</taxon>
        <taxon>Hyphomicrobiales</taxon>
        <taxon>Rhizobiaceae</taxon>
        <taxon>Rhizobium/Agrobacterium group</taxon>
        <taxon>Agrobacterium</taxon>
    </lineage>
</organism>
<feature type="domain" description="Phosphoribosyltransferase" evidence="1">
    <location>
        <begin position="58"/>
        <end position="194"/>
    </location>
</feature>
<dbReference type="InterPro" id="IPR029057">
    <property type="entry name" value="PRTase-like"/>
</dbReference>
<dbReference type="Gene3D" id="3.40.50.2020">
    <property type="match status" value="1"/>
</dbReference>
<dbReference type="Proteomes" id="UP000070498">
    <property type="component" value="Unassembled WGS sequence"/>
</dbReference>
<dbReference type="STRING" id="2052828.ATO67_15650"/>
<evidence type="ECO:0000259" key="1">
    <source>
        <dbReference type="Pfam" id="PF00156"/>
    </source>
</evidence>
<dbReference type="NCBIfam" id="NF004689">
    <property type="entry name" value="PRK06031.1"/>
    <property type="match status" value="1"/>
</dbReference>
<keyword evidence="2" id="KW-0808">Transferase</keyword>
<evidence type="ECO:0000313" key="2">
    <source>
        <dbReference type="EMBL" id="KXG83958.1"/>
    </source>
</evidence>
<dbReference type="AlphaFoldDB" id="A0A135NXR0"/>
<accession>A0A135NXR0</accession>
<dbReference type="PANTHER" id="PTHR43218:SF1">
    <property type="entry name" value="PHOSPHORIBOSYLTRANSFERASE"/>
    <property type="match status" value="1"/>
</dbReference>
<sequence>MVMKPHEFWQDIHAPGSFDLAGPHSGSFPVTLDDGRQLRLPIRPLADGEHALASLIVNQASFPVVEALAGNLAAKLKPFDIDVIVGLPTLGLTLAAEVARHLGHSRYVPLGTSRKFWYLDELSVPMSSITTQQQKRLYIDPRMLPLLEGKRVALVDDVISSGTSIIAGLSLLAASNIEPVVIGAAMLQSDRWQEKLASFGEQWTGRVQRVFQTPMLKKGGDGWHS</sequence>
<keyword evidence="3" id="KW-1185">Reference proteome</keyword>
<dbReference type="SUPFAM" id="SSF53271">
    <property type="entry name" value="PRTase-like"/>
    <property type="match status" value="1"/>
</dbReference>